<protein>
    <submittedName>
        <fullName evidence="10">Biphenyl-2,3-diol 1,2-dioxygenase</fullName>
    </submittedName>
</protein>
<comment type="similarity">
    <text evidence="2 8">Belongs to the extradiol ring-cleavage dioxygenase family.</text>
</comment>
<dbReference type="GO" id="GO:0051213">
    <property type="term" value="F:dioxygenase activity"/>
    <property type="evidence" value="ECO:0007669"/>
    <property type="project" value="UniProtKB-KW"/>
</dbReference>
<dbReference type="InterPro" id="IPR004360">
    <property type="entry name" value="Glyas_Fos-R_dOase_dom"/>
</dbReference>
<dbReference type="PROSITE" id="PS51819">
    <property type="entry name" value="VOC"/>
    <property type="match status" value="2"/>
</dbReference>
<evidence type="ECO:0000256" key="2">
    <source>
        <dbReference type="ARBA" id="ARBA00008784"/>
    </source>
</evidence>
<evidence type="ECO:0000313" key="10">
    <source>
        <dbReference type="EMBL" id="GGG45573.1"/>
    </source>
</evidence>
<dbReference type="CDD" id="cd07252">
    <property type="entry name" value="BphC1-RGP6_N_like"/>
    <property type="match status" value="1"/>
</dbReference>
<reference evidence="10 11" key="1">
    <citation type="journal article" date="2014" name="Int. J. Syst. Evol. Microbiol.">
        <title>Complete genome sequence of Corynebacterium casei LMG S-19264T (=DSM 44701T), isolated from a smear-ripened cheese.</title>
        <authorList>
            <consortium name="US DOE Joint Genome Institute (JGI-PGF)"/>
            <person name="Walter F."/>
            <person name="Albersmeier A."/>
            <person name="Kalinowski J."/>
            <person name="Ruckert C."/>
        </authorList>
    </citation>
    <scope>NUCLEOTIDE SEQUENCE [LARGE SCALE GENOMIC DNA]</scope>
    <source>
        <strain evidence="10 11">CGMCC 1.16330</strain>
    </source>
</reference>
<evidence type="ECO:0000256" key="7">
    <source>
        <dbReference type="ARBA" id="ARBA00023004"/>
    </source>
</evidence>
<dbReference type="InterPro" id="IPR037523">
    <property type="entry name" value="VOC_core"/>
</dbReference>
<evidence type="ECO:0000259" key="9">
    <source>
        <dbReference type="PROSITE" id="PS51819"/>
    </source>
</evidence>
<keyword evidence="11" id="KW-1185">Reference proteome</keyword>
<dbReference type="GO" id="GO:0008198">
    <property type="term" value="F:ferrous iron binding"/>
    <property type="evidence" value="ECO:0007669"/>
    <property type="project" value="InterPro"/>
</dbReference>
<evidence type="ECO:0000313" key="11">
    <source>
        <dbReference type="Proteomes" id="UP000597507"/>
    </source>
</evidence>
<dbReference type="Gene3D" id="3.10.180.10">
    <property type="entry name" value="2,3-Dihydroxybiphenyl 1,2-Dioxygenase, domain 1"/>
    <property type="match status" value="2"/>
</dbReference>
<dbReference type="InterPro" id="IPR000486">
    <property type="entry name" value="Xdiol_ring_cleave_dOase_1/2"/>
</dbReference>
<gene>
    <name evidence="10" type="ORF">GCM10010964_36210</name>
</gene>
<keyword evidence="4 8" id="KW-0058">Aromatic hydrocarbons catabolism</keyword>
<dbReference type="PROSITE" id="PS00082">
    <property type="entry name" value="EXTRADIOL_DIOXYGENAS"/>
    <property type="match status" value="1"/>
</dbReference>
<evidence type="ECO:0000256" key="8">
    <source>
        <dbReference type="RuleBase" id="RU000683"/>
    </source>
</evidence>
<evidence type="ECO:0000256" key="3">
    <source>
        <dbReference type="ARBA" id="ARBA00022723"/>
    </source>
</evidence>
<dbReference type="InterPro" id="IPR029068">
    <property type="entry name" value="Glyas_Bleomycin-R_OHBP_Dase"/>
</dbReference>
<dbReference type="Proteomes" id="UP000597507">
    <property type="component" value="Unassembled WGS sequence"/>
</dbReference>
<sequence>MAAAVQALGYVGLRARDLDGWASFGTRLLGMQLTERTRAGLAFRMDDRRQRLVVAQDEADGLGVLGWEVADAAALDAIAAQLEAAGLRVRPGGRALADERRVAALIQFEDPLGNRVELFHGAETTDAPFVPGRAISGFRTGPLGMGHAVLHVPSLERVLPFYRDLLGFRVSDWVEHPFRAYFLHVNRRHHSLALIETGQAGLHHVMVELFHLDDVGQGYDLALSEPGRVATTLGRHTNDFMTSFYARAPGGYLFEYGWGGRSIDPESWTPARMEDGPSLWGHERRWGTEAMRAAARELRLGAGAKGLRAPVQVVEGNYVPAREECAWWEAVARRRGA</sequence>
<evidence type="ECO:0000256" key="6">
    <source>
        <dbReference type="ARBA" id="ARBA00023002"/>
    </source>
</evidence>
<comment type="caution">
    <text evidence="10">The sequence shown here is derived from an EMBL/GenBank/DDBJ whole genome shotgun (WGS) entry which is preliminary data.</text>
</comment>
<evidence type="ECO:0000256" key="4">
    <source>
        <dbReference type="ARBA" id="ARBA00022797"/>
    </source>
</evidence>
<dbReference type="SUPFAM" id="SSF54593">
    <property type="entry name" value="Glyoxalase/Bleomycin resistance protein/Dihydroxybiphenyl dioxygenase"/>
    <property type="match status" value="1"/>
</dbReference>
<accession>A0A8J3ECD8</accession>
<evidence type="ECO:0000256" key="1">
    <source>
        <dbReference type="ARBA" id="ARBA00001954"/>
    </source>
</evidence>
<dbReference type="RefSeq" id="WP_188902820.1">
    <property type="nucleotide sequence ID" value="NZ_BMKS01000014.1"/>
</dbReference>
<keyword evidence="6 8" id="KW-0560">Oxidoreductase</keyword>
<feature type="domain" description="VOC" evidence="9">
    <location>
        <begin position="7"/>
        <end position="121"/>
    </location>
</feature>
<proteinExistence type="inferred from homology"/>
<evidence type="ECO:0000256" key="5">
    <source>
        <dbReference type="ARBA" id="ARBA00022964"/>
    </source>
</evidence>
<feature type="domain" description="VOC" evidence="9">
    <location>
        <begin position="144"/>
        <end position="259"/>
    </location>
</feature>
<dbReference type="AlphaFoldDB" id="A0A8J3ECD8"/>
<dbReference type="Pfam" id="PF00903">
    <property type="entry name" value="Glyoxalase"/>
    <property type="match status" value="1"/>
</dbReference>
<dbReference type="EMBL" id="BMKS01000014">
    <property type="protein sequence ID" value="GGG45573.1"/>
    <property type="molecule type" value="Genomic_DNA"/>
</dbReference>
<keyword evidence="7 8" id="KW-0408">Iron</keyword>
<dbReference type="CDD" id="cd07237">
    <property type="entry name" value="BphC1-RGP6_C_like"/>
    <property type="match status" value="1"/>
</dbReference>
<keyword evidence="3" id="KW-0479">Metal-binding</keyword>
<organism evidence="10 11">
    <name type="scientific">Caldovatus sediminis</name>
    <dbReference type="NCBI Taxonomy" id="2041189"/>
    <lineage>
        <taxon>Bacteria</taxon>
        <taxon>Pseudomonadati</taxon>
        <taxon>Pseudomonadota</taxon>
        <taxon>Alphaproteobacteria</taxon>
        <taxon>Acetobacterales</taxon>
        <taxon>Roseomonadaceae</taxon>
        <taxon>Caldovatus</taxon>
    </lineage>
</organism>
<comment type="cofactor">
    <cofactor evidence="1 8">
        <name>Fe(2+)</name>
        <dbReference type="ChEBI" id="CHEBI:29033"/>
    </cofactor>
</comment>
<keyword evidence="5 8" id="KW-0223">Dioxygenase</keyword>
<name>A0A8J3ECD8_9PROT</name>
<dbReference type="Pfam" id="PF22632">
    <property type="entry name" value="BphC_D1"/>
    <property type="match status" value="1"/>
</dbReference>